<feature type="signal peptide" evidence="1">
    <location>
        <begin position="1"/>
        <end position="19"/>
    </location>
</feature>
<name>A0A6A5Z5J5_9PLEO</name>
<keyword evidence="1" id="KW-0732">Signal</keyword>
<reference evidence="2" key="1">
    <citation type="journal article" date="2020" name="Stud. Mycol.">
        <title>101 Dothideomycetes genomes: a test case for predicting lifestyles and emergence of pathogens.</title>
        <authorList>
            <person name="Haridas S."/>
            <person name="Albert R."/>
            <person name="Binder M."/>
            <person name="Bloem J."/>
            <person name="Labutti K."/>
            <person name="Salamov A."/>
            <person name="Andreopoulos B."/>
            <person name="Baker S."/>
            <person name="Barry K."/>
            <person name="Bills G."/>
            <person name="Bluhm B."/>
            <person name="Cannon C."/>
            <person name="Castanera R."/>
            <person name="Culley D."/>
            <person name="Daum C."/>
            <person name="Ezra D."/>
            <person name="Gonzalez J."/>
            <person name="Henrissat B."/>
            <person name="Kuo A."/>
            <person name="Liang C."/>
            <person name="Lipzen A."/>
            <person name="Lutzoni F."/>
            <person name="Magnuson J."/>
            <person name="Mondo S."/>
            <person name="Nolan M."/>
            <person name="Ohm R."/>
            <person name="Pangilinan J."/>
            <person name="Park H.-J."/>
            <person name="Ramirez L."/>
            <person name="Alfaro M."/>
            <person name="Sun H."/>
            <person name="Tritt A."/>
            <person name="Yoshinaga Y."/>
            <person name="Zwiers L.-H."/>
            <person name="Turgeon B."/>
            <person name="Goodwin S."/>
            <person name="Spatafora J."/>
            <person name="Crous P."/>
            <person name="Grigoriev I."/>
        </authorList>
    </citation>
    <scope>NUCLEOTIDE SEQUENCE</scope>
    <source>
        <strain evidence="2">CBS 627.86</strain>
    </source>
</reference>
<dbReference type="AlphaFoldDB" id="A0A6A5Z5J5"/>
<protein>
    <submittedName>
        <fullName evidence="2">Uncharacterized protein</fullName>
    </submittedName>
</protein>
<dbReference type="EMBL" id="ML977325">
    <property type="protein sequence ID" value="KAF2114304.1"/>
    <property type="molecule type" value="Genomic_DNA"/>
</dbReference>
<feature type="chain" id="PRO_5025389627" evidence="1">
    <location>
        <begin position="20"/>
        <end position="68"/>
    </location>
</feature>
<organism evidence="2 3">
    <name type="scientific">Lophiotrema nucula</name>
    <dbReference type="NCBI Taxonomy" id="690887"/>
    <lineage>
        <taxon>Eukaryota</taxon>
        <taxon>Fungi</taxon>
        <taxon>Dikarya</taxon>
        <taxon>Ascomycota</taxon>
        <taxon>Pezizomycotina</taxon>
        <taxon>Dothideomycetes</taxon>
        <taxon>Pleosporomycetidae</taxon>
        <taxon>Pleosporales</taxon>
        <taxon>Lophiotremataceae</taxon>
        <taxon>Lophiotrema</taxon>
    </lineage>
</organism>
<evidence type="ECO:0000313" key="2">
    <source>
        <dbReference type="EMBL" id="KAF2114304.1"/>
    </source>
</evidence>
<gene>
    <name evidence="2" type="ORF">BDV96DRAFT_647010</name>
</gene>
<accession>A0A6A5Z5J5</accession>
<evidence type="ECO:0000256" key="1">
    <source>
        <dbReference type="SAM" id="SignalP"/>
    </source>
</evidence>
<keyword evidence="3" id="KW-1185">Reference proteome</keyword>
<sequence length="68" mass="7349">MPFLRQILALAAFTMVVTAAPVSKEDIVARAPVADAAVAVERNPLSNWDTPLPPRDAAIEPRVQLDLK</sequence>
<proteinExistence type="predicted"/>
<evidence type="ECO:0000313" key="3">
    <source>
        <dbReference type="Proteomes" id="UP000799770"/>
    </source>
</evidence>
<dbReference type="Proteomes" id="UP000799770">
    <property type="component" value="Unassembled WGS sequence"/>
</dbReference>